<dbReference type="Pfam" id="PF13416">
    <property type="entry name" value="SBP_bac_8"/>
    <property type="match status" value="1"/>
</dbReference>
<dbReference type="SUPFAM" id="SSF53850">
    <property type="entry name" value="Periplasmic binding protein-like II"/>
    <property type="match status" value="1"/>
</dbReference>
<dbReference type="PANTHER" id="PTHR43649:SF29">
    <property type="entry name" value="OSMOPROTECTIVE COMPOUNDS-BINDING PROTEIN GGTB"/>
    <property type="match status" value="1"/>
</dbReference>
<comment type="similarity">
    <text evidence="1">Belongs to the bacterial solute-binding protein 1 family.</text>
</comment>
<accession>A0A2P2CK98</accession>
<dbReference type="InterPro" id="IPR006059">
    <property type="entry name" value="SBP"/>
</dbReference>
<organism evidence="3">
    <name type="scientific">metagenome</name>
    <dbReference type="NCBI Taxonomy" id="256318"/>
    <lineage>
        <taxon>unclassified sequences</taxon>
        <taxon>metagenomes</taxon>
    </lineage>
</organism>
<evidence type="ECO:0000256" key="2">
    <source>
        <dbReference type="ARBA" id="ARBA00022448"/>
    </source>
</evidence>
<sequence length="448" mass="47396">MSRPRSTGALGGTSVPRSALATRAATRRTILRGAALSGLAVGGASLLAACGGDSGGGSGSGSGAVKFGINEAEGVGAAHDRLAAIAKAYQKESGTEVDLNAVDHNTFQESINTYLQGTPDDVFTWFAGFRMAQFAENGLITDLSDVWPIDGLNDSFKQASTAPDGKQYFVPISYYPWAVFYRKSVFEKNGWEAPTTNDDFMALMDDMQGKGITPFAFGDKDGWPAMGTFDILNMRLNGFDFHMSLMAGDEAWDGDEVKLVFDTWRKLLPYHQEDPLGRTWQEAATSMGKGDCGMYLLGTFVVDALGENGEDLDFFTFPELDSSIGSDALDAPIDGFCVAAAGKNQEGGKAMAKWLGSAAAADAGNNAADAPFIAANEGASTSTYSDLQKKSAEVVGAAANIAQFMDRDTNADFANTVMVPSIQEFLKNPDDIDGVTASIQEQAASIFG</sequence>
<name>A0A2P2CK98_9ZZZZ</name>
<evidence type="ECO:0000313" key="3">
    <source>
        <dbReference type="EMBL" id="CUR62398.1"/>
    </source>
</evidence>
<dbReference type="PANTHER" id="PTHR43649">
    <property type="entry name" value="ARABINOSE-BINDING PROTEIN-RELATED"/>
    <property type="match status" value="1"/>
</dbReference>
<protein>
    <submittedName>
        <fullName evidence="3">Putative carbohydrate ABC transporter, solute-binding protein</fullName>
    </submittedName>
</protein>
<dbReference type="AlphaFoldDB" id="A0A2P2CK98"/>
<reference evidence="3" key="1">
    <citation type="submission" date="2015-08" db="EMBL/GenBank/DDBJ databases">
        <authorList>
            <person name="Babu N.S."/>
            <person name="Beckwith C.J."/>
            <person name="Beseler K.G."/>
            <person name="Brison A."/>
            <person name="Carone J.V."/>
            <person name="Caskin T.P."/>
            <person name="Diamond M."/>
            <person name="Durham M.E."/>
            <person name="Foxe J.M."/>
            <person name="Go M."/>
            <person name="Henderson B.A."/>
            <person name="Jones I.B."/>
            <person name="McGettigan J.A."/>
            <person name="Micheletti S.J."/>
            <person name="Nasrallah M.E."/>
            <person name="Ortiz D."/>
            <person name="Piller C.R."/>
            <person name="Privatt S.R."/>
            <person name="Schneider S.L."/>
            <person name="Sharp S."/>
            <person name="Smith T.C."/>
            <person name="Stanton J.D."/>
            <person name="Ullery H.E."/>
            <person name="Wilson R.J."/>
            <person name="Serrano M.G."/>
            <person name="Buck G."/>
            <person name="Lee V."/>
            <person name="Wang Y."/>
            <person name="Carvalho R."/>
            <person name="Voegtly L."/>
            <person name="Shi R."/>
            <person name="Duckworth R."/>
            <person name="Johnson A."/>
            <person name="Loviza R."/>
            <person name="Walstead R."/>
            <person name="Shah Z."/>
            <person name="Kiflezghi M."/>
            <person name="Wade K."/>
            <person name="Ball S.L."/>
            <person name="Bradley K.W."/>
            <person name="Asai D.J."/>
            <person name="Bowman C.A."/>
            <person name="Russell D.A."/>
            <person name="Pope W.H."/>
            <person name="Jacobs-Sera D."/>
            <person name="Hendrix R.W."/>
            <person name="Hatfull G.F."/>
        </authorList>
    </citation>
    <scope>NUCLEOTIDE SEQUENCE</scope>
</reference>
<dbReference type="Gene3D" id="3.40.190.10">
    <property type="entry name" value="Periplasmic binding protein-like II"/>
    <property type="match status" value="2"/>
</dbReference>
<evidence type="ECO:0000256" key="1">
    <source>
        <dbReference type="ARBA" id="ARBA00008520"/>
    </source>
</evidence>
<gene>
    <name evidence="3" type="ORF">NOCA180042</name>
</gene>
<dbReference type="InterPro" id="IPR050490">
    <property type="entry name" value="Bact_solute-bd_prot1"/>
</dbReference>
<keyword evidence="2" id="KW-0813">Transport</keyword>
<proteinExistence type="inferred from homology"/>
<dbReference type="EMBL" id="CZKB01000028">
    <property type="protein sequence ID" value="CUR62398.1"/>
    <property type="molecule type" value="Genomic_DNA"/>
</dbReference>